<feature type="region of interest" description="Disordered" evidence="4">
    <location>
        <begin position="368"/>
        <end position="405"/>
    </location>
</feature>
<reference evidence="5 6" key="2">
    <citation type="submission" date="2018-11" db="EMBL/GenBank/DDBJ databases">
        <authorList>
            <consortium name="Pathogen Informatics"/>
        </authorList>
    </citation>
    <scope>NUCLEOTIDE SEQUENCE [LARGE SCALE GENOMIC DNA]</scope>
</reference>
<dbReference type="SMART" id="SM00320">
    <property type="entry name" value="WD40"/>
    <property type="match status" value="5"/>
</dbReference>
<evidence type="ECO:0000313" key="7">
    <source>
        <dbReference type="WBParaSite" id="HNAJ_0000399401-mRNA-1"/>
    </source>
</evidence>
<sequence>MEMKPDNKHSSITHIAPVVGVVYNPVYNQIITIGQRGKMSFWMIESGKHIKSVPKCHGDAEITCLVQDEASSRLYTGSTNGNVKVWDMNGHCLHTLVCKQNAFLDVSGIVVLKRGVIVIGGGKHFIVFRMTNFNDHFVFPSGWKSSSQHKDDVMAGCSLPPHGLITGSYDGELIIWSINTESVSRRMNLPSSNSADKFTDMQTKISQVLLLDARTMIKPGNRKGANLVSCGGNGLIHFWNAYECILIGAFVAHPRVRGLIMAVDPSNETLATADVEGNVKLWDISSYALVNGEEECMYSPPIISQWVAHSDQITGLVFCVRSDKRTVIATSSSDFSACVWSMEGHRLGVFGQPERWKLDAYTRDMTTGSMVSQEMKTSSSEGKHGEDDSQNVHHEPEDDDPFSNLPGHDLSFGIKAILGDGKIQSDDDPDNIKTRLEVWNNSVLGNFIGLFRGWKCLLTSSQALKIPKTEAHKMWEKYQEIRLEKPMRRQPRTLGNMPFLYADNLEHPKYGPYFSLEMKSPEKLKDPQMPEFITNPLKYFGNKEDLLGADATSAHSKLPLVDKCMHYDISSLF</sequence>
<dbReference type="InterPro" id="IPR015943">
    <property type="entry name" value="WD40/YVTN_repeat-like_dom_sf"/>
</dbReference>
<dbReference type="PANTHER" id="PTHR44324">
    <property type="entry name" value="WD40 REPEAT DOMAIN 95"/>
    <property type="match status" value="1"/>
</dbReference>
<dbReference type="InterPro" id="IPR019775">
    <property type="entry name" value="WD40_repeat_CS"/>
</dbReference>
<reference evidence="7" key="1">
    <citation type="submission" date="2017-02" db="UniProtKB">
        <authorList>
            <consortium name="WormBaseParasite"/>
        </authorList>
    </citation>
    <scope>IDENTIFICATION</scope>
</reference>
<dbReference type="Proteomes" id="UP000278807">
    <property type="component" value="Unassembled WGS sequence"/>
</dbReference>
<dbReference type="Gene3D" id="2.130.10.10">
    <property type="entry name" value="YVTN repeat-like/Quinoprotein amine dehydrogenase"/>
    <property type="match status" value="2"/>
</dbReference>
<dbReference type="InterPro" id="IPR036322">
    <property type="entry name" value="WD40_repeat_dom_sf"/>
</dbReference>
<evidence type="ECO:0000256" key="1">
    <source>
        <dbReference type="ARBA" id="ARBA00022574"/>
    </source>
</evidence>
<evidence type="ECO:0000256" key="3">
    <source>
        <dbReference type="PROSITE-ProRule" id="PRU00221"/>
    </source>
</evidence>
<protein>
    <submittedName>
        <fullName evidence="7">WD_REPEATS_REGION domain-containing protein</fullName>
    </submittedName>
</protein>
<evidence type="ECO:0000256" key="4">
    <source>
        <dbReference type="SAM" id="MobiDB-lite"/>
    </source>
</evidence>
<dbReference type="AlphaFoldDB" id="A0A0R3TAA5"/>
<accession>A0A0R3TAA5</accession>
<dbReference type="EMBL" id="UZAE01002557">
    <property type="protein sequence ID" value="VDN99851.1"/>
    <property type="molecule type" value="Genomic_DNA"/>
</dbReference>
<dbReference type="OrthoDB" id="10251381at2759"/>
<feature type="repeat" description="WD" evidence="3">
    <location>
        <begin position="164"/>
        <end position="186"/>
    </location>
</feature>
<dbReference type="PROSITE" id="PS00678">
    <property type="entry name" value="WD_REPEATS_1"/>
    <property type="match status" value="1"/>
</dbReference>
<feature type="repeat" description="WD" evidence="3">
    <location>
        <begin position="261"/>
        <end position="292"/>
    </location>
</feature>
<dbReference type="InterPro" id="IPR051242">
    <property type="entry name" value="WD-EF-hand_domain"/>
</dbReference>
<dbReference type="PANTHER" id="PTHR44324:SF1">
    <property type="entry name" value="WD REPEAT-CONTAINING PROTEIN 49"/>
    <property type="match status" value="1"/>
</dbReference>
<dbReference type="PROSITE" id="PS50082">
    <property type="entry name" value="WD_REPEATS_2"/>
    <property type="match status" value="2"/>
</dbReference>
<keyword evidence="6" id="KW-1185">Reference proteome</keyword>
<keyword evidence="1 3" id="KW-0853">WD repeat</keyword>
<gene>
    <name evidence="5" type="ORF">HNAJ_LOCUS3992</name>
</gene>
<organism evidence="7">
    <name type="scientific">Rodentolepis nana</name>
    <name type="common">Dwarf tapeworm</name>
    <name type="synonym">Hymenolepis nana</name>
    <dbReference type="NCBI Taxonomy" id="102285"/>
    <lineage>
        <taxon>Eukaryota</taxon>
        <taxon>Metazoa</taxon>
        <taxon>Spiralia</taxon>
        <taxon>Lophotrochozoa</taxon>
        <taxon>Platyhelminthes</taxon>
        <taxon>Cestoda</taxon>
        <taxon>Eucestoda</taxon>
        <taxon>Cyclophyllidea</taxon>
        <taxon>Hymenolepididae</taxon>
        <taxon>Rodentolepis</taxon>
    </lineage>
</organism>
<feature type="compositionally biased region" description="Basic and acidic residues" evidence="4">
    <location>
        <begin position="381"/>
        <end position="396"/>
    </location>
</feature>
<dbReference type="Pfam" id="PF00400">
    <property type="entry name" value="WD40"/>
    <property type="match status" value="2"/>
</dbReference>
<evidence type="ECO:0000313" key="6">
    <source>
        <dbReference type="Proteomes" id="UP000278807"/>
    </source>
</evidence>
<evidence type="ECO:0000313" key="5">
    <source>
        <dbReference type="EMBL" id="VDN99851.1"/>
    </source>
</evidence>
<proteinExistence type="predicted"/>
<feature type="compositionally biased region" description="Polar residues" evidence="4">
    <location>
        <begin position="368"/>
        <end position="380"/>
    </location>
</feature>
<keyword evidence="2" id="KW-0677">Repeat</keyword>
<evidence type="ECO:0000256" key="2">
    <source>
        <dbReference type="ARBA" id="ARBA00022737"/>
    </source>
</evidence>
<dbReference type="SUPFAM" id="SSF50978">
    <property type="entry name" value="WD40 repeat-like"/>
    <property type="match status" value="1"/>
</dbReference>
<name>A0A0R3TAA5_RODNA</name>
<dbReference type="InterPro" id="IPR001680">
    <property type="entry name" value="WD40_rpt"/>
</dbReference>
<dbReference type="WBParaSite" id="HNAJ_0000399401-mRNA-1">
    <property type="protein sequence ID" value="HNAJ_0000399401-mRNA-1"/>
    <property type="gene ID" value="HNAJ_0000399401"/>
</dbReference>